<dbReference type="AlphaFoldDB" id="A0A1B6PNT4"/>
<feature type="chain" id="PRO_5030025801" description="BURP domain-containing protein" evidence="1">
    <location>
        <begin position="25"/>
        <end position="123"/>
    </location>
</feature>
<keyword evidence="3" id="KW-1185">Reference proteome</keyword>
<dbReference type="EMBL" id="CM000765">
    <property type="protein sequence ID" value="KXG27330.1"/>
    <property type="molecule type" value="Genomic_DNA"/>
</dbReference>
<sequence>MNQAITANPILLSFLCFSSPCCYTQPATMGRKPVVERPVPATPHTYPIRSLPHDSLDKAYEVVMSLVATVCTSMKQSRDLITTEMVAFSMTCLVFSVTEGQAAGTIEAAMDIHGRGRGCRFGI</sequence>
<evidence type="ECO:0008006" key="4">
    <source>
        <dbReference type="Google" id="ProtNLM"/>
    </source>
</evidence>
<gene>
    <name evidence="2" type="ORF">SORBI_3006G252800</name>
</gene>
<proteinExistence type="predicted"/>
<reference evidence="3" key="2">
    <citation type="journal article" date="2018" name="Plant J.">
        <title>The Sorghum bicolor reference genome: improved assembly, gene annotations, a transcriptome atlas, and signatures of genome organization.</title>
        <authorList>
            <person name="McCormick R.F."/>
            <person name="Truong S.K."/>
            <person name="Sreedasyam A."/>
            <person name="Jenkins J."/>
            <person name="Shu S."/>
            <person name="Sims D."/>
            <person name="Kennedy M."/>
            <person name="Amirebrahimi M."/>
            <person name="Weers B.D."/>
            <person name="McKinley B."/>
            <person name="Mattison A."/>
            <person name="Morishige D.T."/>
            <person name="Grimwood J."/>
            <person name="Schmutz J."/>
            <person name="Mullet J.E."/>
        </authorList>
    </citation>
    <scope>NUCLEOTIDE SEQUENCE [LARGE SCALE GENOMIC DNA]</scope>
    <source>
        <strain evidence="3">cv. BTx623</strain>
    </source>
</reference>
<dbReference type="InParanoid" id="A0A1B6PNT4"/>
<keyword evidence="1" id="KW-0732">Signal</keyword>
<name>A0A1B6PNT4_SORBI</name>
<dbReference type="Gramene" id="KXG27330">
    <property type="protein sequence ID" value="KXG27330"/>
    <property type="gene ID" value="SORBI_3006G252800"/>
</dbReference>
<evidence type="ECO:0000256" key="1">
    <source>
        <dbReference type="SAM" id="SignalP"/>
    </source>
</evidence>
<feature type="signal peptide" evidence="1">
    <location>
        <begin position="1"/>
        <end position="24"/>
    </location>
</feature>
<accession>A0A1B6PNT4</accession>
<reference evidence="2 3" key="1">
    <citation type="journal article" date="2009" name="Nature">
        <title>The Sorghum bicolor genome and the diversification of grasses.</title>
        <authorList>
            <person name="Paterson A.H."/>
            <person name="Bowers J.E."/>
            <person name="Bruggmann R."/>
            <person name="Dubchak I."/>
            <person name="Grimwood J."/>
            <person name="Gundlach H."/>
            <person name="Haberer G."/>
            <person name="Hellsten U."/>
            <person name="Mitros T."/>
            <person name="Poliakov A."/>
            <person name="Schmutz J."/>
            <person name="Spannagl M."/>
            <person name="Tang H."/>
            <person name="Wang X."/>
            <person name="Wicker T."/>
            <person name="Bharti A.K."/>
            <person name="Chapman J."/>
            <person name="Feltus F.A."/>
            <person name="Gowik U."/>
            <person name="Grigoriev I.V."/>
            <person name="Lyons E."/>
            <person name="Maher C.A."/>
            <person name="Martis M."/>
            <person name="Narechania A."/>
            <person name="Otillar R.P."/>
            <person name="Penning B.W."/>
            <person name="Salamov A.A."/>
            <person name="Wang Y."/>
            <person name="Zhang L."/>
            <person name="Carpita N.C."/>
            <person name="Freeling M."/>
            <person name="Gingle A.R."/>
            <person name="Hash C.T."/>
            <person name="Keller B."/>
            <person name="Klein P."/>
            <person name="Kresovich S."/>
            <person name="McCann M.C."/>
            <person name="Ming R."/>
            <person name="Peterson D.G."/>
            <person name="Mehboob-ur-Rahman"/>
            <person name="Ware D."/>
            <person name="Westhoff P."/>
            <person name="Mayer K.F."/>
            <person name="Messing J."/>
            <person name="Rokhsar D.S."/>
        </authorList>
    </citation>
    <scope>NUCLEOTIDE SEQUENCE [LARGE SCALE GENOMIC DNA]</scope>
    <source>
        <strain evidence="3">cv. BTx623</strain>
    </source>
</reference>
<protein>
    <recommendedName>
        <fullName evidence="4">BURP domain-containing protein</fullName>
    </recommendedName>
</protein>
<dbReference type="OMA" id="SSPCCYT"/>
<dbReference type="Proteomes" id="UP000000768">
    <property type="component" value="Chromosome 6"/>
</dbReference>
<evidence type="ECO:0000313" key="3">
    <source>
        <dbReference type="Proteomes" id="UP000000768"/>
    </source>
</evidence>
<evidence type="ECO:0000313" key="2">
    <source>
        <dbReference type="EMBL" id="KXG27330.1"/>
    </source>
</evidence>
<organism evidence="2 3">
    <name type="scientific">Sorghum bicolor</name>
    <name type="common">Sorghum</name>
    <name type="synonym">Sorghum vulgare</name>
    <dbReference type="NCBI Taxonomy" id="4558"/>
    <lineage>
        <taxon>Eukaryota</taxon>
        <taxon>Viridiplantae</taxon>
        <taxon>Streptophyta</taxon>
        <taxon>Embryophyta</taxon>
        <taxon>Tracheophyta</taxon>
        <taxon>Spermatophyta</taxon>
        <taxon>Magnoliopsida</taxon>
        <taxon>Liliopsida</taxon>
        <taxon>Poales</taxon>
        <taxon>Poaceae</taxon>
        <taxon>PACMAD clade</taxon>
        <taxon>Panicoideae</taxon>
        <taxon>Andropogonodae</taxon>
        <taxon>Andropogoneae</taxon>
        <taxon>Sorghinae</taxon>
        <taxon>Sorghum</taxon>
    </lineage>
</organism>